<evidence type="ECO:0000256" key="1">
    <source>
        <dbReference type="ARBA" id="ARBA00022649"/>
    </source>
</evidence>
<feature type="domain" description="DarT" evidence="8">
    <location>
        <begin position="7"/>
        <end position="198"/>
    </location>
</feature>
<evidence type="ECO:0000256" key="3">
    <source>
        <dbReference type="ARBA" id="ARBA00022679"/>
    </source>
</evidence>
<protein>
    <submittedName>
        <fullName evidence="9">Appr-1-p processing protein</fullName>
    </submittedName>
</protein>
<evidence type="ECO:0000256" key="5">
    <source>
        <dbReference type="ARBA" id="ARBA00023125"/>
    </source>
</evidence>
<organism evidence="9 10">
    <name type="scientific">candidate division TA06 bacterium B3_TA06</name>
    <dbReference type="NCBI Taxonomy" id="2012487"/>
    <lineage>
        <taxon>Bacteria</taxon>
        <taxon>Bacteria division TA06</taxon>
    </lineage>
</organism>
<dbReference type="CDD" id="cd02901">
    <property type="entry name" value="Macro_Poa1p-like"/>
    <property type="match status" value="1"/>
</dbReference>
<dbReference type="SUPFAM" id="SSF52949">
    <property type="entry name" value="Macro domain-like"/>
    <property type="match status" value="1"/>
</dbReference>
<evidence type="ECO:0000256" key="4">
    <source>
        <dbReference type="ARBA" id="ARBA00022695"/>
    </source>
</evidence>
<dbReference type="Gene3D" id="3.40.220.10">
    <property type="entry name" value="Leucine Aminopeptidase, subunit E, domain 1"/>
    <property type="match status" value="1"/>
</dbReference>
<name>A0A532V645_UNCT6</name>
<dbReference type="EMBL" id="NJBO01000010">
    <property type="protein sequence ID" value="TKJ42676.1"/>
    <property type="molecule type" value="Genomic_DNA"/>
</dbReference>
<dbReference type="InterPro" id="IPR029494">
    <property type="entry name" value="DarT"/>
</dbReference>
<dbReference type="PROSITE" id="PS52018">
    <property type="entry name" value="DART"/>
    <property type="match status" value="1"/>
</dbReference>
<feature type="binding site" evidence="7">
    <location>
        <position position="51"/>
    </location>
    <ligand>
        <name>NAD(+)</name>
        <dbReference type="ChEBI" id="CHEBI:57540"/>
    </ligand>
</feature>
<dbReference type="PANTHER" id="PTHR12521">
    <property type="entry name" value="PROTEIN C6ORF130"/>
    <property type="match status" value="1"/>
</dbReference>
<dbReference type="AlphaFoldDB" id="A0A532V645"/>
<reference evidence="9 10" key="1">
    <citation type="submission" date="2017-06" db="EMBL/GenBank/DDBJ databases">
        <title>Novel microbial phyla capable of carbon fixation and sulfur reduction in deep-sea sediments.</title>
        <authorList>
            <person name="Huang J."/>
            <person name="Baker B."/>
            <person name="Wang Y."/>
        </authorList>
    </citation>
    <scope>NUCLEOTIDE SEQUENCE [LARGE SCALE GENOMIC DNA]</scope>
    <source>
        <strain evidence="9">B3_TA06</strain>
    </source>
</reference>
<evidence type="ECO:0000313" key="9">
    <source>
        <dbReference type="EMBL" id="TKJ42676.1"/>
    </source>
</evidence>
<dbReference type="GO" id="GO:0140291">
    <property type="term" value="P:peptidyl-glutamate ADP-deribosylation"/>
    <property type="evidence" value="ECO:0007669"/>
    <property type="project" value="TreeGrafter"/>
</dbReference>
<feature type="binding site" evidence="7">
    <location>
        <begin position="11"/>
        <end position="13"/>
    </location>
    <ligand>
        <name>NAD(+)</name>
        <dbReference type="ChEBI" id="CHEBI:57540"/>
    </ligand>
</feature>
<evidence type="ECO:0000256" key="6">
    <source>
        <dbReference type="ARBA" id="ARBA00035885"/>
    </source>
</evidence>
<dbReference type="InterPro" id="IPR002589">
    <property type="entry name" value="Macro_dom"/>
</dbReference>
<evidence type="ECO:0000313" key="10">
    <source>
        <dbReference type="Proteomes" id="UP000317778"/>
    </source>
</evidence>
<feature type="active site" evidence="7">
    <location>
        <position position="153"/>
    </location>
</feature>
<dbReference type="PANTHER" id="PTHR12521:SF0">
    <property type="entry name" value="ADP-RIBOSE GLYCOHYDROLASE OARD1"/>
    <property type="match status" value="1"/>
</dbReference>
<dbReference type="GO" id="GO:0003677">
    <property type="term" value="F:DNA binding"/>
    <property type="evidence" value="ECO:0007669"/>
    <property type="project" value="UniProtKB-UniRule"/>
</dbReference>
<keyword evidence="5 7" id="KW-0238">DNA-binding</keyword>
<dbReference type="InterPro" id="IPR050892">
    <property type="entry name" value="ADP-ribose_metab_enzymes"/>
</dbReference>
<dbReference type="GO" id="GO:0016757">
    <property type="term" value="F:glycosyltransferase activity"/>
    <property type="evidence" value="ECO:0007669"/>
    <property type="project" value="UniProtKB-UniRule"/>
</dbReference>
<keyword evidence="4 7" id="KW-0548">Nucleotidyltransferase</keyword>
<dbReference type="Pfam" id="PF01661">
    <property type="entry name" value="Macro"/>
    <property type="match status" value="1"/>
</dbReference>
<keyword evidence="2 7" id="KW-0328">Glycosyltransferase</keyword>
<accession>A0A532V645</accession>
<evidence type="ECO:0000259" key="8">
    <source>
        <dbReference type="PROSITE" id="PS52018"/>
    </source>
</evidence>
<sequence>MENRGVRGLYYIAHINNLPSILKRGILSHDQVEAQDIQFTPIYDAQIVSSRRHRLAPNGKSLWSFANLYFQPRNPMLYRVLNTKSPENIIVLSVRPDILNRKDTFVSTGNAAHSLSEILPPSEFARIIPQIRENINIEWWKEEDGSKRTIMAECLVPDEIAPDMIQTIYVASHEAKERNKEILQQTDLPIVPSPKMFFQSPIRAILTPYLSLVEGDMFFSKKQTLTVSVNCVGVMGKGLASRAKCQFPDVYVYYQDLCRKGELRIGRPHLYKRESSYYDLLAEEPSTLTPSNGETWFLLFPTKKHWRKHSDIHTIEKGLQWLRDNYRNQGIRSLALPALGCGLGRLEWRDVGPLLCKYLSTSEIPVWIYLPAEKKISDELLSKEFLLGQSQLFK</sequence>
<dbReference type="Pfam" id="PF14487">
    <property type="entry name" value="DarT"/>
    <property type="match status" value="1"/>
</dbReference>
<evidence type="ECO:0000256" key="7">
    <source>
        <dbReference type="PROSITE-ProRule" id="PRU01362"/>
    </source>
</evidence>
<comment type="caution">
    <text evidence="9">The sequence shown here is derived from an EMBL/GenBank/DDBJ whole genome shotgun (WGS) entry which is preliminary data.</text>
</comment>
<keyword evidence="1 7" id="KW-1277">Toxin-antitoxin system</keyword>
<comment type="similarity">
    <text evidence="7">Belongs to the DarT ADP-ribosyltransferase family.</text>
</comment>
<gene>
    <name evidence="9" type="ORF">CEE36_07180</name>
</gene>
<keyword evidence="3 7" id="KW-0808">Transferase</keyword>
<proteinExistence type="inferred from homology"/>
<dbReference type="GO" id="GO:0016779">
    <property type="term" value="F:nucleotidyltransferase activity"/>
    <property type="evidence" value="ECO:0007669"/>
    <property type="project" value="UniProtKB-UniRule"/>
</dbReference>
<feature type="active site" description="Proton acceptor" evidence="7">
    <location>
        <position position="51"/>
    </location>
</feature>
<comment type="caution">
    <text evidence="7">Lacks conserved residue(s) required for the propagation of feature annotation.</text>
</comment>
<comment type="catalytic activity">
    <reaction evidence="7">
        <text>a thymidine in DNA + NAD(+) = an N-(ADP-alpha-D-ribosyl)-thymidine in DNA + nicotinamide + H(+)</text>
        <dbReference type="Rhea" id="RHEA:71651"/>
        <dbReference type="Rhea" id="RHEA-COMP:13556"/>
        <dbReference type="Rhea" id="RHEA-COMP:18051"/>
        <dbReference type="ChEBI" id="CHEBI:15378"/>
        <dbReference type="ChEBI" id="CHEBI:17154"/>
        <dbReference type="ChEBI" id="CHEBI:57540"/>
        <dbReference type="ChEBI" id="CHEBI:137386"/>
        <dbReference type="ChEBI" id="CHEBI:191199"/>
    </reaction>
</comment>
<dbReference type="Proteomes" id="UP000317778">
    <property type="component" value="Unassembled WGS sequence"/>
</dbReference>
<dbReference type="InterPro" id="IPR043472">
    <property type="entry name" value="Macro_dom-like"/>
</dbReference>
<evidence type="ECO:0000256" key="2">
    <source>
        <dbReference type="ARBA" id="ARBA00022676"/>
    </source>
</evidence>
<comment type="catalytic activity">
    <reaction evidence="6">
        <text>an N-(ADP-alpha-D-ribosyl)-thymidine in DNA + H2O = a thymidine in DNA + ADP-D-ribose</text>
        <dbReference type="Rhea" id="RHEA:71655"/>
        <dbReference type="Rhea" id="RHEA-COMP:13556"/>
        <dbReference type="Rhea" id="RHEA-COMP:18051"/>
        <dbReference type="ChEBI" id="CHEBI:15377"/>
        <dbReference type="ChEBI" id="CHEBI:57967"/>
        <dbReference type="ChEBI" id="CHEBI:137386"/>
        <dbReference type="ChEBI" id="CHEBI:191199"/>
    </reaction>
    <physiologicalReaction direction="left-to-right" evidence="6">
        <dbReference type="Rhea" id="RHEA:71656"/>
    </physiologicalReaction>
</comment>